<dbReference type="SUPFAM" id="SSF52540">
    <property type="entry name" value="P-loop containing nucleoside triphosphate hydrolases"/>
    <property type="match status" value="1"/>
</dbReference>
<dbReference type="PANTHER" id="PTHR45644:SF3">
    <property type="entry name" value="FI08533P-RELATED"/>
    <property type="match status" value="1"/>
</dbReference>
<proteinExistence type="inferred from homology"/>
<dbReference type="AlphaFoldDB" id="A0ABD2QAU3"/>
<dbReference type="PROSITE" id="PS00674">
    <property type="entry name" value="AAA"/>
    <property type="match status" value="1"/>
</dbReference>
<dbReference type="Proteomes" id="UP001626550">
    <property type="component" value="Unassembled WGS sequence"/>
</dbReference>
<dbReference type="InterPro" id="IPR051701">
    <property type="entry name" value="Mito_OM_Translocase_MSP1"/>
</dbReference>
<comment type="caution">
    <text evidence="7">The sequence shown here is derived from an EMBL/GenBank/DDBJ whole genome shotgun (WGS) entry which is preliminary data.</text>
</comment>
<evidence type="ECO:0000256" key="4">
    <source>
        <dbReference type="ARBA" id="ARBA00023128"/>
    </source>
</evidence>
<dbReference type="Pfam" id="PF00004">
    <property type="entry name" value="AAA"/>
    <property type="match status" value="1"/>
</dbReference>
<dbReference type="InterPro" id="IPR003959">
    <property type="entry name" value="ATPase_AAA_core"/>
</dbReference>
<evidence type="ECO:0000313" key="8">
    <source>
        <dbReference type="Proteomes" id="UP001626550"/>
    </source>
</evidence>
<gene>
    <name evidence="7" type="ORF">Ciccas_004655</name>
</gene>
<dbReference type="SMART" id="SM00382">
    <property type="entry name" value="AAA"/>
    <property type="match status" value="1"/>
</dbReference>
<sequence length="267" mass="29738">MRERIIASFTRDNLETATRIIVPVLSIGVSVWLGKTLMDQMNPNAGQRKEARKQVMKMLSDMGLKPLPKLTEYEVSIATSLVDHKTLQTTWECVGGLTDIITDLHTSVILPFTVAHLVPETGLPLFRAPKGVLFHGPPGCGKTLVARAMAHAAKCTFLNLQVHSLVNMWYGETQKLANAVFSLASKLQPAIIFIDEIDSFLSERSSLDNEATRMMKTQFMILWDGLLSSNDRIMIVAATNRPTDLDAAILRRLPYKVPNPSLNWPQQ</sequence>
<dbReference type="InterPro" id="IPR003960">
    <property type="entry name" value="ATPase_AAA_CS"/>
</dbReference>
<keyword evidence="3 5" id="KW-0067">ATP-binding</keyword>
<feature type="domain" description="AAA+ ATPase" evidence="6">
    <location>
        <begin position="128"/>
        <end position="263"/>
    </location>
</feature>
<dbReference type="PANTHER" id="PTHR45644">
    <property type="entry name" value="AAA ATPASE, PUTATIVE (AFU_ORTHOLOGUE AFUA_2G12920)-RELATED-RELATED"/>
    <property type="match status" value="1"/>
</dbReference>
<keyword evidence="2 5" id="KW-0547">Nucleotide-binding</keyword>
<keyword evidence="8" id="KW-1185">Reference proteome</keyword>
<evidence type="ECO:0000259" key="6">
    <source>
        <dbReference type="SMART" id="SM00382"/>
    </source>
</evidence>
<dbReference type="GO" id="GO:0005739">
    <property type="term" value="C:mitochondrion"/>
    <property type="evidence" value="ECO:0007669"/>
    <property type="project" value="UniProtKB-SubCell"/>
</dbReference>
<evidence type="ECO:0000256" key="3">
    <source>
        <dbReference type="ARBA" id="ARBA00022840"/>
    </source>
</evidence>
<dbReference type="Gene3D" id="3.40.50.300">
    <property type="entry name" value="P-loop containing nucleotide triphosphate hydrolases"/>
    <property type="match status" value="1"/>
</dbReference>
<dbReference type="GO" id="GO:0005524">
    <property type="term" value="F:ATP binding"/>
    <property type="evidence" value="ECO:0007669"/>
    <property type="project" value="UniProtKB-KW"/>
</dbReference>
<comment type="subcellular location">
    <subcellularLocation>
        <location evidence="1">Mitochondrion</location>
    </subcellularLocation>
</comment>
<dbReference type="EMBL" id="JBJKFK010000496">
    <property type="protein sequence ID" value="KAL3316688.1"/>
    <property type="molecule type" value="Genomic_DNA"/>
</dbReference>
<reference evidence="7 8" key="1">
    <citation type="submission" date="2024-11" db="EMBL/GenBank/DDBJ databases">
        <title>Adaptive evolution of stress response genes in parasites aligns with host niche diversity.</title>
        <authorList>
            <person name="Hahn C."/>
            <person name="Resl P."/>
        </authorList>
    </citation>
    <scope>NUCLEOTIDE SEQUENCE [LARGE SCALE GENOMIC DNA]</scope>
    <source>
        <strain evidence="7">EGGRZ-B1_66</strain>
        <tissue evidence="7">Body</tissue>
    </source>
</reference>
<evidence type="ECO:0000256" key="5">
    <source>
        <dbReference type="RuleBase" id="RU003651"/>
    </source>
</evidence>
<accession>A0ABD2QAU3</accession>
<evidence type="ECO:0000256" key="1">
    <source>
        <dbReference type="ARBA" id="ARBA00004173"/>
    </source>
</evidence>
<comment type="similarity">
    <text evidence="5">Belongs to the AAA ATPase family.</text>
</comment>
<dbReference type="InterPro" id="IPR027417">
    <property type="entry name" value="P-loop_NTPase"/>
</dbReference>
<protein>
    <recommendedName>
        <fullName evidence="6">AAA+ ATPase domain-containing protein</fullName>
    </recommendedName>
</protein>
<name>A0ABD2QAU3_9PLAT</name>
<organism evidence="7 8">
    <name type="scientific">Cichlidogyrus casuarinus</name>
    <dbReference type="NCBI Taxonomy" id="1844966"/>
    <lineage>
        <taxon>Eukaryota</taxon>
        <taxon>Metazoa</taxon>
        <taxon>Spiralia</taxon>
        <taxon>Lophotrochozoa</taxon>
        <taxon>Platyhelminthes</taxon>
        <taxon>Monogenea</taxon>
        <taxon>Monopisthocotylea</taxon>
        <taxon>Dactylogyridea</taxon>
        <taxon>Ancyrocephalidae</taxon>
        <taxon>Cichlidogyrus</taxon>
    </lineage>
</organism>
<evidence type="ECO:0000313" key="7">
    <source>
        <dbReference type="EMBL" id="KAL3316688.1"/>
    </source>
</evidence>
<dbReference type="InterPro" id="IPR003593">
    <property type="entry name" value="AAA+_ATPase"/>
</dbReference>
<keyword evidence="4" id="KW-0496">Mitochondrion</keyword>
<evidence type="ECO:0000256" key="2">
    <source>
        <dbReference type="ARBA" id="ARBA00022741"/>
    </source>
</evidence>